<dbReference type="STRING" id="22663.A0A218WF97"/>
<organism evidence="3 5">
    <name type="scientific">Punica granatum</name>
    <name type="common">Pomegranate</name>
    <dbReference type="NCBI Taxonomy" id="22663"/>
    <lineage>
        <taxon>Eukaryota</taxon>
        <taxon>Viridiplantae</taxon>
        <taxon>Streptophyta</taxon>
        <taxon>Embryophyta</taxon>
        <taxon>Tracheophyta</taxon>
        <taxon>Spermatophyta</taxon>
        <taxon>Magnoliopsida</taxon>
        <taxon>eudicotyledons</taxon>
        <taxon>Gunneridae</taxon>
        <taxon>Pentapetalae</taxon>
        <taxon>rosids</taxon>
        <taxon>malvids</taxon>
        <taxon>Myrtales</taxon>
        <taxon>Lythraceae</taxon>
        <taxon>Punica</taxon>
    </lineage>
</organism>
<keyword evidence="1" id="KW-0175">Coiled coil</keyword>
<feature type="coiled-coil region" evidence="1">
    <location>
        <begin position="108"/>
        <end position="138"/>
    </location>
</feature>
<accession>A0A218WF97</accession>
<dbReference type="Pfam" id="PF14144">
    <property type="entry name" value="DOG1"/>
    <property type="match status" value="1"/>
</dbReference>
<evidence type="ECO:0000313" key="6">
    <source>
        <dbReference type="Proteomes" id="UP000233551"/>
    </source>
</evidence>
<dbReference type="AlphaFoldDB" id="A0A218WF97"/>
<dbReference type="PROSITE" id="PS51806">
    <property type="entry name" value="DOG1"/>
    <property type="match status" value="1"/>
</dbReference>
<keyword evidence="6" id="KW-1185">Reference proteome</keyword>
<proteinExistence type="predicted"/>
<sequence length="236" mass="26300">MAQPIHSAAAHFTTFFGHWLDHHQALLDQLLPLAASNGLTTDHNSHQLASAIGQVLLHYQHYFDEASKLAREDIFLLLSAPWLSPLERTFLWNGGFKPTLVFSLIDGRDLTAEQVRDIEQLRAEAKRKERELGEAMAGVQESVAAPPLQGLLRLRARGARALDGEEPDLEMAVEGLRAAMRGVLEGADALRGATVRGLMEVLRPDQTVRFLVAAAEFQLRVRRWGLEGNSKISKWR</sequence>
<reference evidence="4 6" key="3">
    <citation type="submission" date="2017-11" db="EMBL/GenBank/DDBJ databases">
        <title>De-novo sequencing of pomegranate (Punica granatum L.) genome.</title>
        <authorList>
            <person name="Akparov Z."/>
            <person name="Amiraslanov A."/>
            <person name="Hajiyeva S."/>
            <person name="Abbasov M."/>
            <person name="Kaur K."/>
            <person name="Hamwieh A."/>
            <person name="Solovyev V."/>
            <person name="Salamov A."/>
            <person name="Braich B."/>
            <person name="Kosarev P."/>
            <person name="Mahmoud A."/>
            <person name="Hajiyev E."/>
            <person name="Babayeva S."/>
            <person name="Izzatullayeva V."/>
            <person name="Mammadov A."/>
            <person name="Mammadov A."/>
            <person name="Sharifova S."/>
            <person name="Ojaghi J."/>
            <person name="Eynullazada K."/>
            <person name="Bayramov B."/>
            <person name="Abdulazimova A."/>
            <person name="Shahmuradov I."/>
        </authorList>
    </citation>
    <scope>NUCLEOTIDE SEQUENCE [LARGE SCALE GENOMIC DNA]</scope>
    <source>
        <strain evidence="4">AG2017</strain>
        <strain evidence="6">cv. AG2017</strain>
        <tissue evidence="4">Leaf</tissue>
    </source>
</reference>
<protein>
    <recommendedName>
        <fullName evidence="2">DOG1 domain-containing protein</fullName>
    </recommendedName>
</protein>
<evidence type="ECO:0000259" key="2">
    <source>
        <dbReference type="PROSITE" id="PS51806"/>
    </source>
</evidence>
<evidence type="ECO:0000256" key="1">
    <source>
        <dbReference type="SAM" id="Coils"/>
    </source>
</evidence>
<dbReference type="EMBL" id="PGOL01000791">
    <property type="protein sequence ID" value="PKI64848.1"/>
    <property type="molecule type" value="Genomic_DNA"/>
</dbReference>
<dbReference type="InterPro" id="IPR025422">
    <property type="entry name" value="TGA_domain"/>
</dbReference>
<dbReference type="PANTHER" id="PTHR46354:SF1">
    <property type="entry name" value="PROTEIN RESPONSE TO ABA AND SALT 1-RELATED"/>
    <property type="match status" value="1"/>
</dbReference>
<dbReference type="Proteomes" id="UP000233551">
    <property type="component" value="Unassembled WGS sequence"/>
</dbReference>
<feature type="domain" description="DOG1" evidence="2">
    <location>
        <begin position="9"/>
        <end position="231"/>
    </location>
</feature>
<evidence type="ECO:0000313" key="3">
    <source>
        <dbReference type="EMBL" id="OWM70742.1"/>
    </source>
</evidence>
<evidence type="ECO:0000313" key="5">
    <source>
        <dbReference type="Proteomes" id="UP000197138"/>
    </source>
</evidence>
<dbReference type="OrthoDB" id="1889475at2759"/>
<dbReference type="EMBL" id="MTKT01004609">
    <property type="protein sequence ID" value="OWM70742.1"/>
    <property type="molecule type" value="Genomic_DNA"/>
</dbReference>
<dbReference type="GeneID" id="116213090"/>
<dbReference type="InterPro" id="IPR051886">
    <property type="entry name" value="Seed_Dev/Stress_Resp_Reg"/>
</dbReference>
<comment type="caution">
    <text evidence="3">The sequence shown here is derived from an EMBL/GenBank/DDBJ whole genome shotgun (WGS) entry which is preliminary data.</text>
</comment>
<dbReference type="PANTHER" id="PTHR46354">
    <property type="entry name" value="DOG1 DOMAIN-CONTAINING PROTEIN"/>
    <property type="match status" value="1"/>
</dbReference>
<gene>
    <name evidence="3" type="ORF">CDL15_Pgr014415</name>
    <name evidence="4" type="ORF">CRG98_014763</name>
</gene>
<dbReference type="Proteomes" id="UP000197138">
    <property type="component" value="Unassembled WGS sequence"/>
</dbReference>
<evidence type="ECO:0000313" key="4">
    <source>
        <dbReference type="EMBL" id="PKI64848.1"/>
    </source>
</evidence>
<reference evidence="5" key="1">
    <citation type="journal article" date="2017" name="Plant J.">
        <title>The pomegranate (Punica granatum L.) genome and the genomics of punicalagin biosynthesis.</title>
        <authorList>
            <person name="Qin G."/>
            <person name="Xu C."/>
            <person name="Ming R."/>
            <person name="Tang H."/>
            <person name="Guyot R."/>
            <person name="Kramer E.M."/>
            <person name="Hu Y."/>
            <person name="Yi X."/>
            <person name="Qi Y."/>
            <person name="Xu X."/>
            <person name="Gao Z."/>
            <person name="Pan H."/>
            <person name="Jian J."/>
            <person name="Tian Y."/>
            <person name="Yue Z."/>
            <person name="Xu Y."/>
        </authorList>
    </citation>
    <scope>NUCLEOTIDE SEQUENCE [LARGE SCALE GENOMIC DNA]</scope>
    <source>
        <strain evidence="5">cv. Dabenzi</strain>
    </source>
</reference>
<dbReference type="GO" id="GO:0006351">
    <property type="term" value="P:DNA-templated transcription"/>
    <property type="evidence" value="ECO:0007669"/>
    <property type="project" value="InterPro"/>
</dbReference>
<name>A0A218WF97_PUNGR</name>
<dbReference type="GO" id="GO:0043565">
    <property type="term" value="F:sequence-specific DNA binding"/>
    <property type="evidence" value="ECO:0007669"/>
    <property type="project" value="InterPro"/>
</dbReference>
<reference evidence="3" key="2">
    <citation type="submission" date="2017-06" db="EMBL/GenBank/DDBJ databases">
        <title>The pomegranate genome and the genomics of punicalagin biosynthesis.</title>
        <authorList>
            <person name="Xu C."/>
        </authorList>
    </citation>
    <scope>NUCLEOTIDE SEQUENCE [LARGE SCALE GENOMIC DNA]</scope>
    <source>
        <tissue evidence="3">Fresh leaf</tissue>
    </source>
</reference>